<gene>
    <name evidence="8" type="ORF">BB560_000188</name>
</gene>
<keyword evidence="9" id="KW-1185">Reference proteome</keyword>
<comment type="catalytic activity">
    <reaction evidence="1">
        <text>S-ubiquitinyl-[E2 ubiquitin-conjugating enzyme]-L-cysteine + [acceptor protein]-L-lysine = [E2 ubiquitin-conjugating enzyme]-L-cysteine + N(6)-ubiquitinyl-[acceptor protein]-L-lysine.</text>
        <dbReference type="EC" id="2.3.2.26"/>
    </reaction>
</comment>
<evidence type="ECO:0000256" key="4">
    <source>
        <dbReference type="ARBA" id="ARBA00022786"/>
    </source>
</evidence>
<organism evidence="8 9">
    <name type="scientific">Smittium megazygosporum</name>
    <dbReference type="NCBI Taxonomy" id="133381"/>
    <lineage>
        <taxon>Eukaryota</taxon>
        <taxon>Fungi</taxon>
        <taxon>Fungi incertae sedis</taxon>
        <taxon>Zoopagomycota</taxon>
        <taxon>Kickxellomycotina</taxon>
        <taxon>Harpellomycetes</taxon>
        <taxon>Harpellales</taxon>
        <taxon>Legeriomycetaceae</taxon>
        <taxon>Smittium</taxon>
    </lineage>
</organism>
<evidence type="ECO:0000256" key="5">
    <source>
        <dbReference type="PROSITE-ProRule" id="PRU00104"/>
    </source>
</evidence>
<dbReference type="GO" id="GO:0006511">
    <property type="term" value="P:ubiquitin-dependent protein catabolic process"/>
    <property type="evidence" value="ECO:0007669"/>
    <property type="project" value="TreeGrafter"/>
</dbReference>
<dbReference type="PROSITE" id="PS50237">
    <property type="entry name" value="HECT"/>
    <property type="match status" value="1"/>
</dbReference>
<evidence type="ECO:0000256" key="2">
    <source>
        <dbReference type="ARBA" id="ARBA00012485"/>
    </source>
</evidence>
<dbReference type="GO" id="GO:0061630">
    <property type="term" value="F:ubiquitin protein ligase activity"/>
    <property type="evidence" value="ECO:0007669"/>
    <property type="project" value="UniProtKB-EC"/>
</dbReference>
<dbReference type="GO" id="GO:0000209">
    <property type="term" value="P:protein polyubiquitination"/>
    <property type="evidence" value="ECO:0007669"/>
    <property type="project" value="InterPro"/>
</dbReference>
<evidence type="ECO:0000256" key="1">
    <source>
        <dbReference type="ARBA" id="ARBA00000885"/>
    </source>
</evidence>
<accession>A0A2T9ZL43</accession>
<dbReference type="Proteomes" id="UP000245609">
    <property type="component" value="Unassembled WGS sequence"/>
</dbReference>
<feature type="active site" description="Glycyl thioester intermediate" evidence="5">
    <location>
        <position position="1631"/>
    </location>
</feature>
<dbReference type="SMART" id="SM00119">
    <property type="entry name" value="HECTc"/>
    <property type="match status" value="1"/>
</dbReference>
<feature type="region of interest" description="Disordered" evidence="6">
    <location>
        <begin position="1095"/>
        <end position="1133"/>
    </location>
</feature>
<evidence type="ECO:0000313" key="8">
    <source>
        <dbReference type="EMBL" id="PVV05305.1"/>
    </source>
</evidence>
<name>A0A2T9ZL43_9FUNG</name>
<dbReference type="Pfam" id="PF00632">
    <property type="entry name" value="HECT"/>
    <property type="match status" value="1"/>
</dbReference>
<dbReference type="Gene3D" id="3.90.1750.10">
    <property type="entry name" value="Hect, E3 ligase catalytic domains"/>
    <property type="match status" value="1"/>
</dbReference>
<dbReference type="PANTHER" id="PTHR45700:SF2">
    <property type="entry name" value="UBIQUITIN-PROTEIN LIGASE E3C"/>
    <property type="match status" value="1"/>
</dbReference>
<dbReference type="Gene3D" id="3.30.2160.10">
    <property type="entry name" value="Hect, E3 ligase catalytic domain"/>
    <property type="match status" value="1"/>
</dbReference>
<protein>
    <recommendedName>
        <fullName evidence="2">HECT-type E3 ubiquitin transferase</fullName>
        <ecNumber evidence="2">2.3.2.26</ecNumber>
    </recommendedName>
</protein>
<dbReference type="InterPro" id="IPR000569">
    <property type="entry name" value="HECT_dom"/>
</dbReference>
<dbReference type="OrthoDB" id="8068875at2759"/>
<keyword evidence="3" id="KW-0808">Transferase</keyword>
<feature type="compositionally biased region" description="Polar residues" evidence="6">
    <location>
        <begin position="1583"/>
        <end position="1607"/>
    </location>
</feature>
<reference evidence="8 9" key="1">
    <citation type="journal article" date="2018" name="MBio">
        <title>Comparative Genomics Reveals the Core Gene Toolbox for the Fungus-Insect Symbiosis.</title>
        <authorList>
            <person name="Wang Y."/>
            <person name="Stata M."/>
            <person name="Wang W."/>
            <person name="Stajich J.E."/>
            <person name="White M.M."/>
            <person name="Moncalvo J.M."/>
        </authorList>
    </citation>
    <scope>NUCLEOTIDE SEQUENCE [LARGE SCALE GENOMIC DNA]</scope>
    <source>
        <strain evidence="8 9">SC-DP-2</strain>
    </source>
</reference>
<keyword evidence="4 5" id="KW-0833">Ubl conjugation pathway</keyword>
<dbReference type="Gene3D" id="3.30.2410.10">
    <property type="entry name" value="Hect, E3 ligase catalytic domain"/>
    <property type="match status" value="2"/>
</dbReference>
<evidence type="ECO:0000313" key="9">
    <source>
        <dbReference type="Proteomes" id="UP000245609"/>
    </source>
</evidence>
<dbReference type="EMBL" id="MBFS01000018">
    <property type="protein sequence ID" value="PVV05305.1"/>
    <property type="molecule type" value="Genomic_DNA"/>
</dbReference>
<dbReference type="EC" id="2.3.2.26" evidence="2"/>
<evidence type="ECO:0000256" key="6">
    <source>
        <dbReference type="SAM" id="MobiDB-lite"/>
    </source>
</evidence>
<dbReference type="InterPro" id="IPR035983">
    <property type="entry name" value="Hect_E3_ubiquitin_ligase"/>
</dbReference>
<feature type="domain" description="HECT" evidence="7">
    <location>
        <begin position="1164"/>
        <end position="1663"/>
    </location>
</feature>
<comment type="caution">
    <text evidence="8">The sequence shown here is derived from an EMBL/GenBank/DDBJ whole genome shotgun (WGS) entry which is preliminary data.</text>
</comment>
<evidence type="ECO:0000256" key="3">
    <source>
        <dbReference type="ARBA" id="ARBA00022679"/>
    </source>
</evidence>
<dbReference type="STRING" id="133381.A0A2T9ZL43"/>
<evidence type="ECO:0000259" key="7">
    <source>
        <dbReference type="PROSITE" id="PS50237"/>
    </source>
</evidence>
<proteinExistence type="predicted"/>
<dbReference type="SUPFAM" id="SSF56204">
    <property type="entry name" value="Hect, E3 ligase catalytic domain"/>
    <property type="match status" value="1"/>
</dbReference>
<sequence>MFSFSGTTKKPRNINLGGKNNLKPGLLAKNVHARAIAERERREHERTQRSAALKIQKALKTFSISQKNIAALRASFGENWMSFLSNKSSIGYFPENHSKVQNENILVQDSTHTTVYELCNHHIILLECIKDFSLFFNGSNADYDILYSLLLELDIFLYRLQLIYKSQQINDNSKAIQIENTTIRIFDLDSTLPADQISNLKWMANVISLFFKKILLNTKYIIKGALSDVNDNNQNYNLDNTQPKESSSVFENNLNNNKSHSKISERALISKIITSLLGFLRPGAVFSDLQIILISKLLNKGIYYEHLGRVLQFSSADSKIFSKSPLILSEIKRIQGFISELLVVPFELCETAVKNSQFFISSPILSDYKSDVFYSTQNFCFQYFSDNIIKKVPQLAYKCGSPTFPGLSSLAGNASIWKGVLSYIHQSVSKSHSDVFSDFSNSELSNNPNINENLAKEERINFEAFSVISNFSLFIVPRIIQQHHRSLRSSEVNNDYSDFAKSTHSVIYMFLDIVLFYSRSSSSFIFYTGDESRFETQSKNPASNQNTQAKKDIKTKRSPLPVFDQLCSNALVNIISSNISIDSINILSKNEQNISAKSVEYLIFLLSTWGDDLKGKIISVFTSSSFNFADILWSYILFNSRLVQQLALDTSPWELVKMSSIWDLKHDSVETSSLGKDTSLDVSWYKVWSILYLVFEIFEYELLSMSNRELLSRIKHPFKENPVKSVILGVPQVAKPESVASVWENQNQSLALLCKISRNVAVSISWLGLYSDNEEQSSHKNYQSQKSSSDSKWWDHLLITSSSLSRGLFLRDESINFTKLPNYWQLLSTNLKLENFSQRIIESKQISETLNLLDKSSNQELARLNQFGFSTKIDDTFINEVSSESDIESELSTSSDRDNKSAQSGTVLIKHKLKSKKPIDFIQKKRDFVDSLISVLLKMPFVFPINERIFVFNALVRRDLHELRLRIDSHSNFDQRVLGFGFSDFRNLDFSAFSTIRRNSLFFDAFDSLYPLLKGNAKNPTAVSGSAYYNPDIPINQTSFSGFDSPLHGHTPDQSGTNGFSEERDRYISSETQSFVVGSEDPRPSNLYLVDVTITRESSSSPDPRERDTSPLASANSSNDFRDFRQNPLDSHLGDITQPVITRYSRRRQAEPNTQYSALVNTLSPSDAFKMGFRIRFVDNYGLVESGIDGGGVFREFIQLLENASFSEISSGVNLFQITNSSKQYIYPKPFTELLTEPSHSNSNEIKKRLAYLEFVGAIFAKSLYDGRLISAPLEFSEFFLNRWLGLPYGLNEMEQFDTQIYDSLYFLKNFQPDMDTEMSNMHTSSVLEEDIPSRIVDPFYDTFGLDFTVTLKDENGKAMTFDLPYSSTSDTQVEISLYNHSYCDFESSASLSSTSSKNANRPVLFSNKLRYLNSLVSFYLNNKSVAIPQLALMKGVFEITPCSWYRLLFCSPKELNHFISNGSLNNSLIDIADWKRNTVYTGIFDQLGENHPCVKLFWDILENSLVENERRSLLKFITGSELPPQAGFSSLNPKFAIQGVPNSLSDASESPGIENGGGETSFFLNDRGLENGSSNFRQLVSQFQETSGSASNPSIGMQQNGSLSTTKETDKRNEDGNEVFYGRFPTASTCANLLKLPVYTSRSALKQKILDALVSTSGFDLS</sequence>
<feature type="region of interest" description="Disordered" evidence="6">
    <location>
        <begin position="1583"/>
        <end position="1618"/>
    </location>
</feature>
<dbReference type="InterPro" id="IPR044611">
    <property type="entry name" value="E3A/B/C-like"/>
</dbReference>
<dbReference type="PANTHER" id="PTHR45700">
    <property type="entry name" value="UBIQUITIN-PROTEIN LIGASE E3C"/>
    <property type="match status" value="1"/>
</dbReference>
<feature type="region of interest" description="Disordered" evidence="6">
    <location>
        <begin position="1040"/>
        <end position="1061"/>
    </location>
</feature>